<accession>A0A9X3B9V1</accession>
<dbReference type="AlphaFoldDB" id="A0A9X3B9V1"/>
<reference evidence="2" key="2">
    <citation type="submission" date="2023-04" db="EMBL/GenBank/DDBJ databases">
        <title>Paracnuella aquatica gen. nov., sp. nov., a member of the family Chitinophagaceae isolated from a hot spring.</title>
        <authorList>
            <person name="Wang C."/>
        </authorList>
    </citation>
    <scope>NUCLEOTIDE SEQUENCE</scope>
    <source>
        <strain evidence="2">LB-8</strain>
    </source>
</reference>
<organism evidence="2 3">
    <name type="scientific">Paraflavisolibacter caeni</name>
    <dbReference type="NCBI Taxonomy" id="2982496"/>
    <lineage>
        <taxon>Bacteria</taxon>
        <taxon>Pseudomonadati</taxon>
        <taxon>Bacteroidota</taxon>
        <taxon>Chitinophagia</taxon>
        <taxon>Chitinophagales</taxon>
        <taxon>Chitinophagaceae</taxon>
        <taxon>Paraflavisolibacter</taxon>
    </lineage>
</organism>
<protein>
    <submittedName>
        <fullName evidence="2">Uncharacterized protein</fullName>
    </submittedName>
</protein>
<evidence type="ECO:0000313" key="2">
    <source>
        <dbReference type="EMBL" id="MCU7551796.1"/>
    </source>
</evidence>
<gene>
    <name evidence="2" type="ORF">OCK74_21930</name>
</gene>
<keyword evidence="3" id="KW-1185">Reference proteome</keyword>
<reference evidence="2" key="1">
    <citation type="submission" date="2022-09" db="EMBL/GenBank/DDBJ databases">
        <authorList>
            <person name="Yuan C."/>
            <person name="Ke Z."/>
        </authorList>
    </citation>
    <scope>NUCLEOTIDE SEQUENCE</scope>
    <source>
        <strain evidence="2">LB-8</strain>
    </source>
</reference>
<proteinExistence type="predicted"/>
<keyword evidence="1" id="KW-0175">Coiled coil</keyword>
<dbReference type="EMBL" id="JAOTIF010000023">
    <property type="protein sequence ID" value="MCU7551796.1"/>
    <property type="molecule type" value="Genomic_DNA"/>
</dbReference>
<sequence>MKSEIDILANIENFLVKGGLQEFINDFRNPSIDAMVHAQAVYIRTADILGTTIHGYYEFPYDFCLIRYFKVELERKLNKLKSEALHLVEKFKQKHKNNPSKLKWLNDNLVEEFKSKEHQLKQEKELSEYWSLLETFLSETALESLSIITEQVARLPFKLSFKKRCSEKTLSEIYYFDMNKGSFIDRDGTTKEDFVTIFTATNIYEVDEKIKIHLDCNTRTAAYILEQMERLFFTNLNRRTIGQSEKFYSKWGGIITQNGLEVALDEKKGEVKYQKDIDKFFAKLVLAD</sequence>
<feature type="coiled-coil region" evidence="1">
    <location>
        <begin position="70"/>
        <end position="126"/>
    </location>
</feature>
<comment type="caution">
    <text evidence="2">The sequence shown here is derived from an EMBL/GenBank/DDBJ whole genome shotgun (WGS) entry which is preliminary data.</text>
</comment>
<dbReference type="RefSeq" id="WP_279299233.1">
    <property type="nucleotide sequence ID" value="NZ_JAOTIF010000023.1"/>
</dbReference>
<evidence type="ECO:0000313" key="3">
    <source>
        <dbReference type="Proteomes" id="UP001155483"/>
    </source>
</evidence>
<evidence type="ECO:0000256" key="1">
    <source>
        <dbReference type="SAM" id="Coils"/>
    </source>
</evidence>
<name>A0A9X3B9V1_9BACT</name>
<dbReference type="Proteomes" id="UP001155483">
    <property type="component" value="Unassembled WGS sequence"/>
</dbReference>